<dbReference type="EMBL" id="VFPA01000003">
    <property type="protein sequence ID" value="TQM09295.1"/>
    <property type="molecule type" value="Genomic_DNA"/>
</dbReference>
<dbReference type="AlphaFoldDB" id="A0A543DJ77"/>
<dbReference type="GO" id="GO:0003677">
    <property type="term" value="F:DNA binding"/>
    <property type="evidence" value="ECO:0007669"/>
    <property type="project" value="InterPro"/>
</dbReference>
<feature type="coiled-coil region" evidence="1">
    <location>
        <begin position="5"/>
        <end position="32"/>
    </location>
</feature>
<proteinExistence type="predicted"/>
<organism evidence="3 4">
    <name type="scientific">Pseudonocardia kunmingensis</name>
    <dbReference type="NCBI Taxonomy" id="630975"/>
    <lineage>
        <taxon>Bacteria</taxon>
        <taxon>Bacillati</taxon>
        <taxon>Actinomycetota</taxon>
        <taxon>Actinomycetes</taxon>
        <taxon>Pseudonocardiales</taxon>
        <taxon>Pseudonocardiaceae</taxon>
        <taxon>Pseudonocardia</taxon>
    </lineage>
</organism>
<reference evidence="3 4" key="1">
    <citation type="submission" date="2019-06" db="EMBL/GenBank/DDBJ databases">
        <title>Sequencing the genomes of 1000 actinobacteria strains.</title>
        <authorList>
            <person name="Klenk H.-P."/>
        </authorList>
    </citation>
    <scope>NUCLEOTIDE SEQUENCE [LARGE SCALE GENOMIC DNA]</scope>
    <source>
        <strain evidence="3 4">DSM 45301</strain>
    </source>
</reference>
<dbReference type="Gene3D" id="1.10.260.40">
    <property type="entry name" value="lambda repressor-like DNA-binding domains"/>
    <property type="match status" value="1"/>
</dbReference>
<name>A0A543DJ77_9PSEU</name>
<evidence type="ECO:0000313" key="3">
    <source>
        <dbReference type="EMBL" id="TQM09295.1"/>
    </source>
</evidence>
<dbReference type="Proteomes" id="UP000315677">
    <property type="component" value="Unassembled WGS sequence"/>
</dbReference>
<dbReference type="InterPro" id="IPR010982">
    <property type="entry name" value="Lambda_DNA-bd_dom_sf"/>
</dbReference>
<evidence type="ECO:0000313" key="4">
    <source>
        <dbReference type="Proteomes" id="UP000315677"/>
    </source>
</evidence>
<keyword evidence="4" id="KW-1185">Reference proteome</keyword>
<protein>
    <recommendedName>
        <fullName evidence="5">Sigma-70-like protein</fullName>
    </recommendedName>
</protein>
<comment type="caution">
    <text evidence="3">The sequence shown here is derived from an EMBL/GenBank/DDBJ whole genome shotgun (WGS) entry which is preliminary data.</text>
</comment>
<dbReference type="SUPFAM" id="SSF47413">
    <property type="entry name" value="lambda repressor-like DNA-binding domains"/>
    <property type="match status" value="1"/>
</dbReference>
<dbReference type="RefSeq" id="WP_142057374.1">
    <property type="nucleotide sequence ID" value="NZ_VFPA01000003.1"/>
</dbReference>
<sequence length="83" mass="9086">MDDETSEEIAEARRLQQEAERVQKEAAAKARLIARQLQARGLTGADIAKVLGVSPQRVSQLVKSGLGRRSGSHARSFSSDRVR</sequence>
<evidence type="ECO:0000256" key="2">
    <source>
        <dbReference type="SAM" id="MobiDB-lite"/>
    </source>
</evidence>
<dbReference type="OrthoDB" id="5772641at2"/>
<evidence type="ECO:0008006" key="5">
    <source>
        <dbReference type="Google" id="ProtNLM"/>
    </source>
</evidence>
<feature type="region of interest" description="Disordered" evidence="2">
    <location>
        <begin position="61"/>
        <end position="83"/>
    </location>
</feature>
<keyword evidence="1" id="KW-0175">Coiled coil</keyword>
<accession>A0A543DJ77</accession>
<gene>
    <name evidence="3" type="ORF">FB558_5047</name>
</gene>
<evidence type="ECO:0000256" key="1">
    <source>
        <dbReference type="SAM" id="Coils"/>
    </source>
</evidence>